<feature type="domain" description="HTH araC/xylS-type" evidence="4">
    <location>
        <begin position="250"/>
        <end position="350"/>
    </location>
</feature>
<dbReference type="InterPro" id="IPR009057">
    <property type="entry name" value="Homeodomain-like_sf"/>
</dbReference>
<dbReference type="EMBL" id="PVNH01000008">
    <property type="protein sequence ID" value="PRX45999.1"/>
    <property type="molecule type" value="Genomic_DNA"/>
</dbReference>
<sequence>MDDVDGAQVEVRRPPVTDWDFPRGVGSVALLAGFAEELGVPGERVLRGTGIDAATARDPLGQVEAHQELAVVRNLLAASGDDPAELGLRAGQRYHATSYGIWGYAVISSGTVRDAVEVALRYVELTFVFCVPELRGDGDLAQLCCHDEAVPSDVRPFLLARDMAAIFTLIRELLGTPLPARAVRLRLPEPADPAPFAEVFGTVPEFGCASSGVVFPRELLDRRMPQANEHTAALCEQQCGQLLARRRERTGVARVVRDRLLAPGGLRSGMAEVAAGLGMTERTLRRKLAAEGTSFRALADEVREAFAEELLATGALSVEQIAYRLGYAEASSFIHAFRRWKGTSPRAARS</sequence>
<evidence type="ECO:0000256" key="3">
    <source>
        <dbReference type="ARBA" id="ARBA00023163"/>
    </source>
</evidence>
<keyword evidence="1" id="KW-0805">Transcription regulation</keyword>
<dbReference type="AlphaFoldDB" id="A0A2T0LR65"/>
<dbReference type="InterPro" id="IPR032687">
    <property type="entry name" value="AraC-type_N"/>
</dbReference>
<dbReference type="Proteomes" id="UP000238362">
    <property type="component" value="Unassembled WGS sequence"/>
</dbReference>
<dbReference type="Pfam" id="PF12833">
    <property type="entry name" value="HTH_18"/>
    <property type="match status" value="1"/>
</dbReference>
<dbReference type="Gene3D" id="1.10.10.60">
    <property type="entry name" value="Homeodomain-like"/>
    <property type="match status" value="1"/>
</dbReference>
<dbReference type="PANTHER" id="PTHR47894:SF1">
    <property type="entry name" value="HTH-TYPE TRANSCRIPTIONAL REGULATOR VQSM"/>
    <property type="match status" value="1"/>
</dbReference>
<reference evidence="5 6" key="1">
    <citation type="submission" date="2018-03" db="EMBL/GenBank/DDBJ databases">
        <title>Genomic Encyclopedia of Type Strains, Phase III (KMG-III): the genomes of soil and plant-associated and newly described type strains.</title>
        <authorList>
            <person name="Whitman W."/>
        </authorList>
    </citation>
    <scope>NUCLEOTIDE SEQUENCE [LARGE SCALE GENOMIC DNA]</scope>
    <source>
        <strain evidence="5 6">CGMCC 4.7125</strain>
    </source>
</reference>
<comment type="caution">
    <text evidence="5">The sequence shown here is derived from an EMBL/GenBank/DDBJ whole genome shotgun (WGS) entry which is preliminary data.</text>
</comment>
<dbReference type="PROSITE" id="PS01124">
    <property type="entry name" value="HTH_ARAC_FAMILY_2"/>
    <property type="match status" value="1"/>
</dbReference>
<name>A0A2T0LR65_9PSEU</name>
<protein>
    <submittedName>
        <fullName evidence="5">AraC family transcriptional regulator</fullName>
    </submittedName>
</protein>
<dbReference type="SUPFAM" id="SSF46689">
    <property type="entry name" value="Homeodomain-like"/>
    <property type="match status" value="1"/>
</dbReference>
<keyword evidence="6" id="KW-1185">Reference proteome</keyword>
<keyword evidence="3" id="KW-0804">Transcription</keyword>
<dbReference type="GO" id="GO:0000976">
    <property type="term" value="F:transcription cis-regulatory region binding"/>
    <property type="evidence" value="ECO:0007669"/>
    <property type="project" value="TreeGrafter"/>
</dbReference>
<evidence type="ECO:0000256" key="1">
    <source>
        <dbReference type="ARBA" id="ARBA00023015"/>
    </source>
</evidence>
<gene>
    <name evidence="5" type="ORF">B0I33_108146</name>
</gene>
<dbReference type="SMART" id="SM00342">
    <property type="entry name" value="HTH_ARAC"/>
    <property type="match status" value="1"/>
</dbReference>
<evidence type="ECO:0000313" key="5">
    <source>
        <dbReference type="EMBL" id="PRX45999.1"/>
    </source>
</evidence>
<dbReference type="GO" id="GO:0003700">
    <property type="term" value="F:DNA-binding transcription factor activity"/>
    <property type="evidence" value="ECO:0007669"/>
    <property type="project" value="InterPro"/>
</dbReference>
<organism evidence="5 6">
    <name type="scientific">Prauserella shujinwangii</name>
    <dbReference type="NCBI Taxonomy" id="1453103"/>
    <lineage>
        <taxon>Bacteria</taxon>
        <taxon>Bacillati</taxon>
        <taxon>Actinomycetota</taxon>
        <taxon>Actinomycetes</taxon>
        <taxon>Pseudonocardiales</taxon>
        <taxon>Pseudonocardiaceae</taxon>
        <taxon>Prauserella</taxon>
    </lineage>
</organism>
<evidence type="ECO:0000256" key="2">
    <source>
        <dbReference type="ARBA" id="ARBA00023125"/>
    </source>
</evidence>
<dbReference type="GO" id="GO:0005829">
    <property type="term" value="C:cytosol"/>
    <property type="evidence" value="ECO:0007669"/>
    <property type="project" value="TreeGrafter"/>
</dbReference>
<proteinExistence type="predicted"/>
<dbReference type="InterPro" id="IPR018060">
    <property type="entry name" value="HTH_AraC"/>
</dbReference>
<keyword evidence="2" id="KW-0238">DNA-binding</keyword>
<evidence type="ECO:0000259" key="4">
    <source>
        <dbReference type="PROSITE" id="PS01124"/>
    </source>
</evidence>
<evidence type="ECO:0000313" key="6">
    <source>
        <dbReference type="Proteomes" id="UP000238362"/>
    </source>
</evidence>
<dbReference type="PANTHER" id="PTHR47894">
    <property type="entry name" value="HTH-TYPE TRANSCRIPTIONAL REGULATOR GADX"/>
    <property type="match status" value="1"/>
</dbReference>
<accession>A0A2T0LR65</accession>
<dbReference type="Pfam" id="PF12625">
    <property type="entry name" value="Arabinose_bd"/>
    <property type="match status" value="1"/>
</dbReference>